<name>A0A146K027_9EUKA</name>
<gene>
    <name evidence="1" type="ORF">TPC1_31494</name>
</gene>
<accession>A0A146K027</accession>
<dbReference type="EMBL" id="GDID01007595">
    <property type="protein sequence ID" value="JAP89011.1"/>
    <property type="molecule type" value="Transcribed_RNA"/>
</dbReference>
<evidence type="ECO:0000313" key="1">
    <source>
        <dbReference type="EMBL" id="JAP89011.1"/>
    </source>
</evidence>
<feature type="non-terminal residue" evidence="1">
    <location>
        <position position="1"/>
    </location>
</feature>
<organism evidence="1">
    <name type="scientific">Trepomonas sp. PC1</name>
    <dbReference type="NCBI Taxonomy" id="1076344"/>
    <lineage>
        <taxon>Eukaryota</taxon>
        <taxon>Metamonada</taxon>
        <taxon>Diplomonadida</taxon>
        <taxon>Hexamitidae</taxon>
        <taxon>Hexamitinae</taxon>
        <taxon>Trepomonas</taxon>
    </lineage>
</organism>
<reference evidence="1" key="1">
    <citation type="submission" date="2015-07" db="EMBL/GenBank/DDBJ databases">
        <title>Adaptation to a free-living lifestyle via gene acquisitions in the diplomonad Trepomonas sp. PC1.</title>
        <authorList>
            <person name="Xu F."/>
            <person name="Jerlstrom-Hultqvist J."/>
            <person name="Kolisko M."/>
            <person name="Simpson A.G.B."/>
            <person name="Roger A.J."/>
            <person name="Svard S.G."/>
            <person name="Andersson J.O."/>
        </authorList>
    </citation>
    <scope>NUCLEOTIDE SEQUENCE</scope>
    <source>
        <strain evidence="1">PC1</strain>
    </source>
</reference>
<feature type="non-terminal residue" evidence="1">
    <location>
        <position position="352"/>
    </location>
</feature>
<dbReference type="AlphaFoldDB" id="A0A146K027"/>
<sequence length="352" mass="41576">LMKQSLEPVNQMISQIKNKDTPIKRRIEIFTNYFANLQKSYDIEQYLMYDNGQCLLHELLLELHTEQLLQSQNDEVPDFRQLEVQIRLLSQKNEKFYSQFTFEKLFEALMTTIAKVYESFYGQQMADDVQITDQGTTFEKSITEDWRKITPESFEETSNGLKHLFQLMTKVLPARCHAVNIGFANKLRSFLMCTVLTGDQKYINDNIEDAKNVEALGLVDKLFIQKEVAHQFYMLCQVYKKNGDTKTSYNYKMKAMQTFQEIIKELESKYQQIRKSNKWQEFTRAMTQEDLDFYILIIQNMSNLMTILESNKQMVQKALQFAQYALQVAKNYDDEEDFLGNMEIQGLIMTIR</sequence>
<protein>
    <submittedName>
        <fullName evidence="1">Uncharacterized protein</fullName>
    </submittedName>
</protein>
<proteinExistence type="predicted"/>